<gene>
    <name evidence="2" type="ORF">NWE73_04065</name>
</gene>
<evidence type="ECO:0000256" key="1">
    <source>
        <dbReference type="SAM" id="MobiDB-lite"/>
    </source>
</evidence>
<proteinExistence type="predicted"/>
<feature type="region of interest" description="Disordered" evidence="1">
    <location>
        <begin position="120"/>
        <end position="158"/>
    </location>
</feature>
<evidence type="ECO:0000313" key="2">
    <source>
        <dbReference type="EMBL" id="MDG0815526.1"/>
    </source>
</evidence>
<name>A0ABT6DFB9_9BACT</name>
<dbReference type="RefSeq" id="WP_277577001.1">
    <property type="nucleotide sequence ID" value="NZ_JANRMI010000001.1"/>
</dbReference>
<dbReference type="Proteomes" id="UP001152321">
    <property type="component" value="Unassembled WGS sequence"/>
</dbReference>
<dbReference type="EMBL" id="JANRMI010000001">
    <property type="protein sequence ID" value="MDG0815526.1"/>
    <property type="molecule type" value="Genomic_DNA"/>
</dbReference>
<protein>
    <submittedName>
        <fullName evidence="2">Uncharacterized protein</fullName>
    </submittedName>
</protein>
<accession>A0ABT6DFB9</accession>
<feature type="compositionally biased region" description="Basic and acidic residues" evidence="1">
    <location>
        <begin position="120"/>
        <end position="135"/>
    </location>
</feature>
<keyword evidence="3" id="KW-1185">Reference proteome</keyword>
<evidence type="ECO:0000313" key="3">
    <source>
        <dbReference type="Proteomes" id="UP001152321"/>
    </source>
</evidence>
<organism evidence="2 3">
    <name type="scientific">Bdellovibrio svalbardensis</name>
    <dbReference type="NCBI Taxonomy" id="2972972"/>
    <lineage>
        <taxon>Bacteria</taxon>
        <taxon>Pseudomonadati</taxon>
        <taxon>Bdellovibrionota</taxon>
        <taxon>Bdellovibrionia</taxon>
        <taxon>Bdellovibrionales</taxon>
        <taxon>Pseudobdellovibrionaceae</taxon>
        <taxon>Bdellovibrio</taxon>
    </lineage>
</organism>
<sequence>MKYLVLVLLGLGLNSHADEAKLKMNECKTTSEKRALLFNKEICALEATCMRMGFESGPVEVKENAYCRPDMSNSCPTASVCMEDKSITKADIPMIIPKFGGDNVAPIKSTGDAAKTCACEADKSKRTDGSKRADGPAKTGADGAVIKRTESTSGRGVN</sequence>
<comment type="caution">
    <text evidence="2">The sequence shown here is derived from an EMBL/GenBank/DDBJ whole genome shotgun (WGS) entry which is preliminary data.</text>
</comment>
<reference evidence="2" key="1">
    <citation type="submission" date="2022-08" db="EMBL/GenBank/DDBJ databases">
        <title>Novel Bdellovibrio Species Isolated from Svalbard: Designation Bdellovibrio svalbardensis.</title>
        <authorList>
            <person name="Mitchell R.J."/>
            <person name="Choi S.Y."/>
        </authorList>
    </citation>
    <scope>NUCLEOTIDE SEQUENCE</scope>
    <source>
        <strain evidence="2">PAP01</strain>
    </source>
</reference>